<dbReference type="GO" id="GO:0009898">
    <property type="term" value="C:cytoplasmic side of plasma membrane"/>
    <property type="evidence" value="ECO:0007669"/>
    <property type="project" value="TreeGrafter"/>
</dbReference>
<accession>A0A8W8KUL3</accession>
<dbReference type="InterPro" id="IPR036846">
    <property type="entry name" value="GM2-AP_sf"/>
</dbReference>
<sequence length="230" mass="25009">MKFLIVLALIVGAFSEELEHEFPIVEPEEHDAYLVDEHQMKLNDESELLMDLLFRNALPERFRGEDYFKTVGIKKSSRVEAFQWQNCGNNDPATVMSLSVTPDPLQFPGTVNIAGKLQFNSSFAAPLPASLVISKKAAGVWIKLPCIDNFGSCDYPDLCQILSSVGDCPDPITSSGLGCQCPFKSGTFDVNGVSFDVDASAFPSGDYKIRGSLTTAGKEAACVEIIITIS</sequence>
<dbReference type="EnsemblMetazoa" id="G25037.4">
    <property type="protein sequence ID" value="G25037.4:cds"/>
    <property type="gene ID" value="G25037"/>
</dbReference>
<dbReference type="InterPro" id="IPR003172">
    <property type="entry name" value="ML_dom"/>
</dbReference>
<reference evidence="4" key="1">
    <citation type="submission" date="2022-08" db="UniProtKB">
        <authorList>
            <consortium name="EnsemblMetazoa"/>
        </authorList>
    </citation>
    <scope>IDENTIFICATION</scope>
    <source>
        <strain evidence="4">05x7-T-G4-1.051#20</strain>
    </source>
</reference>
<dbReference type="GO" id="GO:0005319">
    <property type="term" value="F:lipid transporter activity"/>
    <property type="evidence" value="ECO:0007669"/>
    <property type="project" value="TreeGrafter"/>
</dbReference>
<dbReference type="SMART" id="SM00737">
    <property type="entry name" value="ML"/>
    <property type="match status" value="1"/>
</dbReference>
<organism evidence="4 5">
    <name type="scientific">Magallana gigas</name>
    <name type="common">Pacific oyster</name>
    <name type="synonym">Crassostrea gigas</name>
    <dbReference type="NCBI Taxonomy" id="29159"/>
    <lineage>
        <taxon>Eukaryota</taxon>
        <taxon>Metazoa</taxon>
        <taxon>Spiralia</taxon>
        <taxon>Lophotrochozoa</taxon>
        <taxon>Mollusca</taxon>
        <taxon>Bivalvia</taxon>
        <taxon>Autobranchia</taxon>
        <taxon>Pteriomorphia</taxon>
        <taxon>Ostreida</taxon>
        <taxon>Ostreoidea</taxon>
        <taxon>Ostreidae</taxon>
        <taxon>Magallana</taxon>
    </lineage>
</organism>
<evidence type="ECO:0000259" key="3">
    <source>
        <dbReference type="SMART" id="SM00737"/>
    </source>
</evidence>
<dbReference type="Gene3D" id="2.70.220.10">
    <property type="entry name" value="Ganglioside GM2 activator"/>
    <property type="match status" value="1"/>
</dbReference>
<evidence type="ECO:0000313" key="4">
    <source>
        <dbReference type="EnsemblMetazoa" id="G25037.1:cds"/>
    </source>
</evidence>
<dbReference type="GO" id="GO:0006689">
    <property type="term" value="P:ganglioside catabolic process"/>
    <property type="evidence" value="ECO:0007669"/>
    <property type="project" value="InterPro"/>
</dbReference>
<proteinExistence type="predicted"/>
<dbReference type="AlphaFoldDB" id="A0A8W8KUL3"/>
<dbReference type="OMA" id="SDYNIPC"/>
<dbReference type="PANTHER" id="PTHR17357:SF0">
    <property type="entry name" value="GANGLIOSIDE GM2 ACTIVATOR"/>
    <property type="match status" value="1"/>
</dbReference>
<evidence type="ECO:0000313" key="5">
    <source>
        <dbReference type="Proteomes" id="UP000005408"/>
    </source>
</evidence>
<dbReference type="EnsemblMetazoa" id="G25037.2">
    <property type="protein sequence ID" value="G25037.2:cds"/>
    <property type="gene ID" value="G25037"/>
</dbReference>
<keyword evidence="1 2" id="KW-0732">Signal</keyword>
<protein>
    <recommendedName>
        <fullName evidence="3">MD-2-related lipid-recognition domain-containing protein</fullName>
    </recommendedName>
</protein>
<evidence type="ECO:0000256" key="1">
    <source>
        <dbReference type="ARBA" id="ARBA00022729"/>
    </source>
</evidence>
<dbReference type="GO" id="GO:0008047">
    <property type="term" value="F:enzyme activator activity"/>
    <property type="evidence" value="ECO:0007669"/>
    <property type="project" value="InterPro"/>
</dbReference>
<feature type="signal peptide" evidence="2">
    <location>
        <begin position="1"/>
        <end position="15"/>
    </location>
</feature>
<feature type="domain" description="MD-2-related lipid-recognition" evidence="3">
    <location>
        <begin position="84"/>
        <end position="227"/>
    </location>
</feature>
<dbReference type="Pfam" id="PF02221">
    <property type="entry name" value="E1_DerP2_DerF2"/>
    <property type="match status" value="1"/>
</dbReference>
<keyword evidence="5" id="KW-1185">Reference proteome</keyword>
<dbReference type="InterPro" id="IPR028996">
    <property type="entry name" value="GM2-AP"/>
</dbReference>
<dbReference type="PANTHER" id="PTHR17357">
    <property type="entry name" value="GM2 GANGLIOSIDE ACTIVATOR PROTEIN"/>
    <property type="match status" value="1"/>
</dbReference>
<dbReference type="Proteomes" id="UP000005408">
    <property type="component" value="Unassembled WGS sequence"/>
</dbReference>
<dbReference type="EnsemblMetazoa" id="G25037.1">
    <property type="protein sequence ID" value="G25037.1:cds"/>
    <property type="gene ID" value="G25037"/>
</dbReference>
<feature type="chain" id="PRO_5042431393" description="MD-2-related lipid-recognition domain-containing protein" evidence="2">
    <location>
        <begin position="16"/>
        <end position="230"/>
    </location>
</feature>
<dbReference type="SUPFAM" id="SSF63707">
    <property type="entry name" value="Ganglioside M2 (gm2) activator"/>
    <property type="match status" value="1"/>
</dbReference>
<name>A0A8W8KUL3_MAGGI</name>
<dbReference type="OrthoDB" id="6409159at2759"/>
<evidence type="ECO:0000256" key="2">
    <source>
        <dbReference type="SAM" id="SignalP"/>
    </source>
</evidence>